<comment type="caution">
    <text evidence="1">The sequence shown here is derived from an EMBL/GenBank/DDBJ whole genome shotgun (WGS) entry which is preliminary data.</text>
</comment>
<dbReference type="Proteomes" id="UP000499080">
    <property type="component" value="Unassembled WGS sequence"/>
</dbReference>
<sequence length="113" mass="13318">MAVITRINSRDMDNLELRSRLFIYNRNGDVLIVCFSIDESLLVGLDVNLQDAWLRRNQKWYKTNAKHRIDECIQKTLIRRKILHTATEMRYLSTCNPTYANEPPITGKPHLRC</sequence>
<keyword evidence="2" id="KW-1185">Reference proteome</keyword>
<organism evidence="1 2">
    <name type="scientific">Araneus ventricosus</name>
    <name type="common">Orbweaver spider</name>
    <name type="synonym">Epeira ventricosa</name>
    <dbReference type="NCBI Taxonomy" id="182803"/>
    <lineage>
        <taxon>Eukaryota</taxon>
        <taxon>Metazoa</taxon>
        <taxon>Ecdysozoa</taxon>
        <taxon>Arthropoda</taxon>
        <taxon>Chelicerata</taxon>
        <taxon>Arachnida</taxon>
        <taxon>Araneae</taxon>
        <taxon>Araneomorphae</taxon>
        <taxon>Entelegynae</taxon>
        <taxon>Araneoidea</taxon>
        <taxon>Araneidae</taxon>
        <taxon>Araneus</taxon>
    </lineage>
</organism>
<evidence type="ECO:0000313" key="1">
    <source>
        <dbReference type="EMBL" id="GBM95204.1"/>
    </source>
</evidence>
<proteinExistence type="predicted"/>
<protein>
    <submittedName>
        <fullName evidence="1">Uncharacterized protein</fullName>
    </submittedName>
</protein>
<dbReference type="EMBL" id="BGPR01004039">
    <property type="protein sequence ID" value="GBM95204.1"/>
    <property type="molecule type" value="Genomic_DNA"/>
</dbReference>
<gene>
    <name evidence="1" type="ORF">AVEN_113988_1</name>
</gene>
<reference evidence="1 2" key="1">
    <citation type="journal article" date="2019" name="Sci. Rep.">
        <title>Orb-weaving spider Araneus ventricosus genome elucidates the spidroin gene catalogue.</title>
        <authorList>
            <person name="Kono N."/>
            <person name="Nakamura H."/>
            <person name="Ohtoshi R."/>
            <person name="Moran D.A.P."/>
            <person name="Shinohara A."/>
            <person name="Yoshida Y."/>
            <person name="Fujiwara M."/>
            <person name="Mori M."/>
            <person name="Tomita M."/>
            <person name="Arakawa K."/>
        </authorList>
    </citation>
    <scope>NUCLEOTIDE SEQUENCE [LARGE SCALE GENOMIC DNA]</scope>
</reference>
<name>A0A4Y2JYV4_ARAVE</name>
<evidence type="ECO:0000313" key="2">
    <source>
        <dbReference type="Proteomes" id="UP000499080"/>
    </source>
</evidence>
<accession>A0A4Y2JYV4</accession>
<dbReference type="AlphaFoldDB" id="A0A4Y2JYV4"/>